<evidence type="ECO:0000313" key="2">
    <source>
        <dbReference type="Proteomes" id="UP000308886"/>
    </source>
</evidence>
<accession>A0AC61QM30</accession>
<dbReference type="EMBL" id="SRZC01000030">
    <property type="protein sequence ID" value="TGX80103.1"/>
    <property type="molecule type" value="Genomic_DNA"/>
</dbReference>
<protein>
    <submittedName>
        <fullName evidence="1">DUF5110 domain-containing protein</fullName>
    </submittedName>
</protein>
<comment type="caution">
    <text evidence="1">The sequence shown here is derived from an EMBL/GenBank/DDBJ whole genome shotgun (WGS) entry which is preliminary data.</text>
</comment>
<sequence>MKKYVFYLLLLLSTTAFAQERMKVEANNGTVSLEWYADDIVRVVKTTDGKEYNKQSLSITAKPVAVKVKTNNGSDEYVATTSKLKVTVSKTDGVVRFFDAKGKPIAAENGSASFAPATDGDRKTYSPKQGFGLESDEAVYGLGILQNGRMSQRGIHKTLCPGNTEDGIPFIQSVKGYGIYWDNYSATEFADNNNVMSFKSEVGDAVDYYFMYGGSADGVVAKIRQLTGDAPMIPLWAYGFFQSKERYKSQKEIVDVLHCYRSAGIPIDCMVQDWQYWGNNYLWNAMEFMNEQFSNPQAMIDDIHKNNAKCIISIWSSFGPMTKPYRQLDEKGLLFNIETWPQSGISHMWPPRKDYPSGVRVYDCYNTEARDIYWNNLKRLYDLKLDGWWMDSTEPDNFYATENDWNRKTALGTFRSVRLAYPLMTVGGVYDHQRATSDSTRVFILTRSGAFGQQRYASNVWSGDVVSTWDMLRSQVSAGLNYSLTGNPYFNSDLGGFFAGSYNGAWKNKPAYENPAYHELYVRWLQMGVFTPMMRSHGADVPREFYYYGKPGEPVYDALVNAVKQRYRLLPYIYSTAWQVSKHQGTFLRALMMDFADDKKVWNIGNEFMFGDALLATPVLKANYTPEVGRKDKDANAGWDKNTGKTSIENLDNVDFTKKHAHTVYLPAGNKWYYFHTGKQYDGGSEVSLDLSLADNPFFVRAGAIVPIGPDVQWTTEKAWDELELKVYPGANGRFTLYEDEGDSYNYEKGQYTEIPMTWNDKSRTLTIGKRKGSYPGMIAKRSFRVVLPDGLVKKVVYSGKAVNVKF</sequence>
<reference evidence="1" key="1">
    <citation type="submission" date="2019-04" db="EMBL/GenBank/DDBJ databases">
        <title>Microbes associate with the intestines of laboratory mice.</title>
        <authorList>
            <person name="Navarre W."/>
            <person name="Wong E."/>
            <person name="Huang K."/>
            <person name="Tropini C."/>
            <person name="Ng K."/>
            <person name="Yu B."/>
        </authorList>
    </citation>
    <scope>NUCLEOTIDE SEQUENCE</scope>
    <source>
        <strain evidence="1">NM73_A23</strain>
    </source>
</reference>
<name>A0AC61QM30_9BACT</name>
<keyword evidence="2" id="KW-1185">Reference proteome</keyword>
<proteinExistence type="predicted"/>
<dbReference type="Proteomes" id="UP000308886">
    <property type="component" value="Unassembled WGS sequence"/>
</dbReference>
<organism evidence="1 2">
    <name type="scientific">Palleniella muris</name>
    <dbReference type="NCBI Taxonomy" id="3038145"/>
    <lineage>
        <taxon>Bacteria</taxon>
        <taxon>Pseudomonadati</taxon>
        <taxon>Bacteroidota</taxon>
        <taxon>Bacteroidia</taxon>
        <taxon>Bacteroidales</taxon>
        <taxon>Prevotellaceae</taxon>
        <taxon>Palleniella</taxon>
    </lineage>
</organism>
<gene>
    <name evidence="1" type="ORF">E5358_13685</name>
</gene>
<evidence type="ECO:0000313" key="1">
    <source>
        <dbReference type="EMBL" id="TGX80103.1"/>
    </source>
</evidence>